<dbReference type="RefSeq" id="WP_241295119.1">
    <property type="nucleotide sequence ID" value="NZ_JAKZGR010000008.1"/>
</dbReference>
<organism evidence="1 2">
    <name type="scientific">Belliella kenyensis</name>
    <dbReference type="NCBI Taxonomy" id="1472724"/>
    <lineage>
        <taxon>Bacteria</taxon>
        <taxon>Pseudomonadati</taxon>
        <taxon>Bacteroidota</taxon>
        <taxon>Cytophagia</taxon>
        <taxon>Cytophagales</taxon>
        <taxon>Cyclobacteriaceae</taxon>
        <taxon>Belliella</taxon>
    </lineage>
</organism>
<keyword evidence="2" id="KW-1185">Reference proteome</keyword>
<evidence type="ECO:0000313" key="1">
    <source>
        <dbReference type="EMBL" id="MFC3978324.1"/>
    </source>
</evidence>
<reference evidence="2" key="1">
    <citation type="journal article" date="2019" name="Int. J. Syst. Evol. Microbiol.">
        <title>The Global Catalogue of Microorganisms (GCM) 10K type strain sequencing project: providing services to taxonomists for standard genome sequencing and annotation.</title>
        <authorList>
            <consortium name="The Broad Institute Genomics Platform"/>
            <consortium name="The Broad Institute Genome Sequencing Center for Infectious Disease"/>
            <person name="Wu L."/>
            <person name="Ma J."/>
        </authorList>
    </citation>
    <scope>NUCLEOTIDE SEQUENCE [LARGE SCALE GENOMIC DNA]</scope>
    <source>
        <strain evidence="2">CECT 8551</strain>
    </source>
</reference>
<proteinExistence type="predicted"/>
<dbReference type="EMBL" id="JBHSAV010000094">
    <property type="protein sequence ID" value="MFC3978324.1"/>
    <property type="molecule type" value="Genomic_DNA"/>
</dbReference>
<name>A0ABV8EQJ1_9BACT</name>
<sequence length="186" mass="21432">MRSIRLSGLIVDAKRMKPIKSAKIVSSDGSVIGYSNENGYFNITFDYHSKGAIIFDYEIIKDGYERVFQKERWGDINRNLNNTIFFELSNEISKAEPFSVISINNTSNYTEIDKIFENEVKPEFNFNEKIKEFKKSNNGSIFKFGEHFFLVNDSGRIKLDSDADLISIDENEIVKAADLDSKIKRK</sequence>
<evidence type="ECO:0008006" key="3">
    <source>
        <dbReference type="Google" id="ProtNLM"/>
    </source>
</evidence>
<dbReference type="Proteomes" id="UP001595766">
    <property type="component" value="Unassembled WGS sequence"/>
</dbReference>
<protein>
    <recommendedName>
        <fullName evidence="3">Carboxypeptidase regulatory-like domain-containing protein</fullName>
    </recommendedName>
</protein>
<gene>
    <name evidence="1" type="ORF">ACFOUP_18210</name>
</gene>
<evidence type="ECO:0000313" key="2">
    <source>
        <dbReference type="Proteomes" id="UP001595766"/>
    </source>
</evidence>
<accession>A0ABV8EQJ1</accession>
<comment type="caution">
    <text evidence="1">The sequence shown here is derived from an EMBL/GenBank/DDBJ whole genome shotgun (WGS) entry which is preliminary data.</text>
</comment>